<dbReference type="InterPro" id="IPR000235">
    <property type="entry name" value="Ribosomal_uS7"/>
</dbReference>
<evidence type="ECO:0000259" key="4">
    <source>
        <dbReference type="Pfam" id="PF00177"/>
    </source>
</evidence>
<dbReference type="Gene3D" id="1.10.455.10">
    <property type="entry name" value="Ribosomal protein S7 domain"/>
    <property type="match status" value="1"/>
</dbReference>
<dbReference type="GO" id="GO:0006412">
    <property type="term" value="P:translation"/>
    <property type="evidence" value="ECO:0007669"/>
    <property type="project" value="InterPro"/>
</dbReference>
<name>A0A5C1H8K3_9APIC</name>
<evidence type="ECO:0000313" key="5">
    <source>
        <dbReference type="EMBL" id="QEM01883.1"/>
    </source>
</evidence>
<evidence type="ECO:0000256" key="1">
    <source>
        <dbReference type="ARBA" id="ARBA00007151"/>
    </source>
</evidence>
<dbReference type="AlphaFoldDB" id="A0A5C1H8K3"/>
<proteinExistence type="inferred from homology"/>
<feature type="domain" description="Small ribosomal subunit protein uS7" evidence="4">
    <location>
        <begin position="14"/>
        <end position="144"/>
    </location>
</feature>
<accession>A0A5C1H8K3</accession>
<reference evidence="5" key="1">
    <citation type="journal article" date="2019" name="Genome Biol. Evol.">
        <title>Nephromyces represents a diverse and novel lineage of the Apicomplexa that has retained apicoplasts.</title>
        <authorList>
            <person name="Munoz-Gomez S.A."/>
            <person name="Durnin K."/>
            <person name="Eme L."/>
            <person name="Paight C."/>
            <person name="Lane C.E."/>
            <person name="Saffo M.B."/>
            <person name="Slamovits C.H."/>
        </authorList>
    </citation>
    <scope>NUCLEOTIDE SEQUENCE</scope>
    <source>
        <strain evidence="5">705</strain>
    </source>
</reference>
<gene>
    <name evidence="5" type="primary">rps7</name>
</gene>
<dbReference type="GO" id="GO:1990904">
    <property type="term" value="C:ribonucleoprotein complex"/>
    <property type="evidence" value="ECO:0007669"/>
    <property type="project" value="UniProtKB-KW"/>
</dbReference>
<dbReference type="PIRSF" id="PIRSF002122">
    <property type="entry name" value="RPS7p_RPS7a_RPS5e_RPS7o"/>
    <property type="match status" value="1"/>
</dbReference>
<dbReference type="InterPro" id="IPR023798">
    <property type="entry name" value="Ribosomal_uS7_dom"/>
</dbReference>
<organism evidence="5">
    <name type="scientific">Nephromyces sp. ex Molgula occidentalis</name>
    <dbReference type="NCBI Taxonomy" id="2544991"/>
    <lineage>
        <taxon>Eukaryota</taxon>
        <taxon>Sar</taxon>
        <taxon>Alveolata</taxon>
        <taxon>Apicomplexa</taxon>
        <taxon>Aconoidasida</taxon>
        <taxon>Nephromycida</taxon>
        <taxon>Nephromyces</taxon>
    </lineage>
</organism>
<dbReference type="SUPFAM" id="SSF47973">
    <property type="entry name" value="Ribosomal protein S7"/>
    <property type="match status" value="1"/>
</dbReference>
<protein>
    <submittedName>
        <fullName evidence="5">30S ribosomal protein S7</fullName>
    </submittedName>
</protein>
<dbReference type="InterPro" id="IPR036823">
    <property type="entry name" value="Ribosomal_uS7_dom_sf"/>
</dbReference>
<evidence type="ECO:0000256" key="3">
    <source>
        <dbReference type="ARBA" id="ARBA00023274"/>
    </source>
</evidence>
<dbReference type="EMBL" id="MK573210">
    <property type="protein sequence ID" value="QEM01883.1"/>
    <property type="molecule type" value="Genomic_DNA"/>
</dbReference>
<keyword evidence="2 5" id="KW-0689">Ribosomal protein</keyword>
<comment type="similarity">
    <text evidence="1">Belongs to the universal ribosomal protein uS7 family.</text>
</comment>
<dbReference type="GO" id="GO:0005840">
    <property type="term" value="C:ribosome"/>
    <property type="evidence" value="ECO:0007669"/>
    <property type="project" value="UniProtKB-KW"/>
</dbReference>
<dbReference type="Pfam" id="PF00177">
    <property type="entry name" value="Ribosomal_S7"/>
    <property type="match status" value="1"/>
</dbReference>
<evidence type="ECO:0000256" key="2">
    <source>
        <dbReference type="ARBA" id="ARBA00022980"/>
    </source>
</evidence>
<keyword evidence="3" id="KW-0687">Ribonucleoprotein</keyword>
<sequence>MVLKKTKLNIKITKVYNPLIILFLNKLQKQGNKNNSEKILNEIFLFLKQKGFLKPEIALERAIFKLKLPIILKSKIIGGTIYKIPVRINFKQSISNAISLFLESSKQNKTIKISKACYFEIINILNDKGNSIFKVQNLLKQALSLRVFSTFY</sequence>